<dbReference type="Proteomes" id="UP000761411">
    <property type="component" value="Unassembled WGS sequence"/>
</dbReference>
<feature type="transmembrane region" description="Helical" evidence="1">
    <location>
        <begin position="64"/>
        <end position="81"/>
    </location>
</feature>
<dbReference type="AlphaFoldDB" id="A0A944GVV0"/>
<comment type="caution">
    <text evidence="2">The sequence shown here is derived from an EMBL/GenBank/DDBJ whole genome shotgun (WGS) entry which is preliminary data.</text>
</comment>
<name>A0A944GVV0_9BACI</name>
<sequence length="82" mass="9670">MKWKLRIPMMLFIFGLVSGIYQYYPNIIVFKENYLLNSLQFLASIGIPIYILEKTQINEKQVNFLFGILLIFSGVIIDYLMI</sequence>
<evidence type="ECO:0000256" key="1">
    <source>
        <dbReference type="SAM" id="Phobius"/>
    </source>
</evidence>
<keyword evidence="1" id="KW-1133">Transmembrane helix</keyword>
<evidence type="ECO:0000313" key="3">
    <source>
        <dbReference type="Proteomes" id="UP000761411"/>
    </source>
</evidence>
<keyword evidence="1" id="KW-0812">Transmembrane</keyword>
<gene>
    <name evidence="2" type="ORF">DYI25_05655</name>
</gene>
<dbReference type="EMBL" id="QTKX01000001">
    <property type="protein sequence ID" value="MBS8263919.1"/>
    <property type="molecule type" value="Genomic_DNA"/>
</dbReference>
<protein>
    <submittedName>
        <fullName evidence="2">Uncharacterized protein</fullName>
    </submittedName>
</protein>
<accession>A0A944GVV0</accession>
<feature type="transmembrane region" description="Helical" evidence="1">
    <location>
        <begin position="36"/>
        <end position="52"/>
    </location>
</feature>
<keyword evidence="3" id="KW-1185">Reference proteome</keyword>
<dbReference type="RefSeq" id="WP_213367444.1">
    <property type="nucleotide sequence ID" value="NZ_QTKX01000001.1"/>
</dbReference>
<reference evidence="2 3" key="1">
    <citation type="journal article" date="2021" name="Microorganisms">
        <title>Bacterial Dimethylsulfoniopropionate Biosynthesis in the East China Sea.</title>
        <authorList>
            <person name="Liu J."/>
            <person name="Zhang Y."/>
            <person name="Liu J."/>
            <person name="Zhong H."/>
            <person name="Williams B.T."/>
            <person name="Zheng Y."/>
            <person name="Curson A.R.J."/>
            <person name="Sun C."/>
            <person name="Sun H."/>
            <person name="Song D."/>
            <person name="Wagner Mackenzie B."/>
            <person name="Bermejo Martinez A."/>
            <person name="Todd J.D."/>
            <person name="Zhang X.H."/>
        </authorList>
    </citation>
    <scope>NUCLEOTIDE SEQUENCE [LARGE SCALE GENOMIC DNA]</scope>
    <source>
        <strain evidence="2 3">ESS08</strain>
    </source>
</reference>
<keyword evidence="1" id="KW-0472">Membrane</keyword>
<proteinExistence type="predicted"/>
<organism evidence="2 3">
    <name type="scientific">Mesobacillus boroniphilus</name>
    <dbReference type="NCBI Taxonomy" id="308892"/>
    <lineage>
        <taxon>Bacteria</taxon>
        <taxon>Bacillati</taxon>
        <taxon>Bacillota</taxon>
        <taxon>Bacilli</taxon>
        <taxon>Bacillales</taxon>
        <taxon>Bacillaceae</taxon>
        <taxon>Mesobacillus</taxon>
    </lineage>
</organism>
<feature type="transmembrane region" description="Helical" evidence="1">
    <location>
        <begin position="7"/>
        <end position="24"/>
    </location>
</feature>
<evidence type="ECO:0000313" key="2">
    <source>
        <dbReference type="EMBL" id="MBS8263919.1"/>
    </source>
</evidence>